<feature type="compositionally biased region" description="Low complexity" evidence="1">
    <location>
        <begin position="1778"/>
        <end position="1793"/>
    </location>
</feature>
<feature type="compositionally biased region" description="Basic and acidic residues" evidence="1">
    <location>
        <begin position="1633"/>
        <end position="1653"/>
    </location>
</feature>
<feature type="region of interest" description="Disordered" evidence="1">
    <location>
        <begin position="1"/>
        <end position="76"/>
    </location>
</feature>
<feature type="region of interest" description="Disordered" evidence="1">
    <location>
        <begin position="1620"/>
        <end position="1653"/>
    </location>
</feature>
<sequence>MAQSVEDILGPLFPALSERSTRDSGSEGSNPLKRSKPDPAITAGIRGKGIGKAKGKDKGKSKGRWSQELTWDAPQEARHRPFGSATWAWKHAPGLDVEAAIYAMARLCLRQETELSELRQEKSFLLHVSSGPHGILQPLIQASVKWNELRDQMKVDCSLKSELFRMMLKETAARMEKFELTPDSIAAAEKASWVTTQPLTWLYQKWDPEAHLLVLDPSRQGVPHQEVKALLESMSEALKQDPAALNQFTPKRKLVETMSGASVAFTVTVGLRSTQCQILYDAFARLAGLSVLQLIAANMHKERQKHGREAEEVRSLTWRYGSGFSGPKGDAPSSSNEEDGFVAIVEPIGSGEMVLLALQTFLMYCSEDVVIHGFEGFPSPVMVGASGLRILFLVVGYHIDGVNLSLHLYTSQHPGILSKSPSFSQVADSSATPSSQVLCALAMGKKSTATRIRQGTRLGKAQRDRLRQQDLVQQDAQDNTSTAPQEEQLAGQGEQSGFMGGAASSSASAAEPAGLPLTVCEHRDDGRPLDEDLEEAVPSPAKMQRSRHSSWADEAEMDAPEGSTSQPSLGTDELPSSSTASVMTSFPESEPHATTAIASSSSSPELIPATGPNQHRPARSKRSRSSRYPPLPEDQRPEESRMEYLRRCLQEETHWAEDRDYATDQWHIISSGCSTRALNTFQPTPGAFTFQHQEKGVYVSQHPRVPDPLPSYDLPPKLLEACVVSSLLYAMPQDARLSEDILACEVVTDLVPNMQYTDLNGDQLAPIMEEVLGPLFPALKEVMSEGGFGENNPNKRSRPDPDMMPPPKGKGAGKGKGKNQSKGQRQQNTWGGYQDARFRSFGPQQGSWRDAQGLDVEAAVYALAKLCLRQETELSEIRQEKCFLLHISAAPHGILKPLIRASLKWNELRDQKKVDCSLKSELFRLMLKETAARMEKFEQTPESQQAAEKANWLSSTPMIWLYQKWDPEQHLLVLDPSRQGVAHQEVKDLLESLSAAIQQDPAALNQFAAKRTLTENMQGNSVPFKVSIGLRGPQCQALFEAFAKLSGLAVLNLVGANMHKERQRHGREAEVVRNLTWYLSGDFIRSLQNAAGGYFRSSLTMVVVKTSFYEVLTQAMNALGVVAVVAAVVEPLSPTQERLKGDLQSYQVCACLGCVGGANGDDDVLVHGGGWKNDAGWISNGRDSGRGGERGAKKFWGAVLVQIMVEAQLPIVEIPVENEEQRVMYALRALGTRRSKTLRNRARAWRKARDWMQSVKGYVSPADVVDHLIFLEQEAGTKSCIADFMSALSVLEDAGQVISNYMRLIWRWLKVPFKPGYDEDELFGIWGRGYVNETWPLLGNFTDPDDSAPAPPASNVSGGEKENGCWVTPGSCHKFAEVWEVDASEHGVELALQYAIGQHYNSIRTFAAFTDDRAGAKVMGVQKPLASSDRAAMRIALETVRGYTVPESEELAPEYLAHKLEQIENGEPTASYLDEVISRKESNSLQLQTSLDNQGRLRVMRQKPKGRLPQNTEELRAKLRLEAATWVMLSAKCRGRAYLQDLQLAHFDRYLEFLLGDKCYSMQVATWAPTSSAAHAERQALNAHREGVPLGDKLYDATKNTELKELHFTSQIALAKRSVVADPPPSKWQCKGNGEKEDKGGKDGKGNPKGKTDGKIKIGDVWFDLVQAITLEMFEVDICRDPGMDLLDSTAEALRAVLQFVWKKRKDAGGDMSGKPTDEQIEAALQRTRRILAGEEPAESDDEKKPDADDATSGPRIAEHVDNEEDAEMGPSQGTVNSDDSSSSGTSSSSSSSHSKKSSSRGGDGSQAEGKGENQRQSQGKVSNWIRELKCAAAKILGYSYSLTRSQSKDSTKPEDQQQLFRQDCAYVLFMQTSAPLAILTQLFNLGQSWNEKKSQDPASPGLPLRVVLLGGLLRQIELRIRKLDTDEAFLQQAKDNLLLSEAGCFNYLEYDTKVKSYKVQTGRFAIPKAEALQMILELQDCILTPRIVHRFHASRKHTAEVAGEVLPFLLEVSNRGEMAQKVFYLFDKIAGNAIMHLVAGNLRHDKIHRSPLVQALAKTVR</sequence>
<comment type="caution">
    <text evidence="2">The sequence shown here is derived from an EMBL/GenBank/DDBJ whole genome shotgun (WGS) entry which is preliminary data.</text>
</comment>
<feature type="region of interest" description="Disordered" evidence="1">
    <location>
        <begin position="784"/>
        <end position="836"/>
    </location>
</feature>
<feature type="region of interest" description="Disordered" evidence="1">
    <location>
        <begin position="1734"/>
        <end position="1821"/>
    </location>
</feature>
<keyword evidence="3" id="KW-1185">Reference proteome</keyword>
<feature type="compositionally biased region" description="Polar residues" evidence="1">
    <location>
        <begin position="820"/>
        <end position="831"/>
    </location>
</feature>
<accession>A0A1Q9D8D0</accession>
<feature type="compositionally biased region" description="Basic and acidic residues" evidence="1">
    <location>
        <begin position="520"/>
        <end position="530"/>
    </location>
</feature>
<feature type="compositionally biased region" description="Basic residues" evidence="1">
    <location>
        <begin position="616"/>
        <end position="625"/>
    </location>
</feature>
<evidence type="ECO:0000313" key="2">
    <source>
        <dbReference type="EMBL" id="OLP91388.1"/>
    </source>
</evidence>
<protein>
    <submittedName>
        <fullName evidence="2">Uncharacterized protein</fullName>
    </submittedName>
</protein>
<feature type="compositionally biased region" description="Low complexity" evidence="1">
    <location>
        <begin position="469"/>
        <end position="478"/>
    </location>
</feature>
<feature type="region of interest" description="Disordered" evidence="1">
    <location>
        <begin position="454"/>
        <end position="640"/>
    </location>
</feature>
<dbReference type="EMBL" id="LSRX01000667">
    <property type="protein sequence ID" value="OLP91388.1"/>
    <property type="molecule type" value="Genomic_DNA"/>
</dbReference>
<organism evidence="2 3">
    <name type="scientific">Symbiodinium microadriaticum</name>
    <name type="common">Dinoflagellate</name>
    <name type="synonym">Zooxanthella microadriatica</name>
    <dbReference type="NCBI Taxonomy" id="2951"/>
    <lineage>
        <taxon>Eukaryota</taxon>
        <taxon>Sar</taxon>
        <taxon>Alveolata</taxon>
        <taxon>Dinophyceae</taxon>
        <taxon>Suessiales</taxon>
        <taxon>Symbiodiniaceae</taxon>
        <taxon>Symbiodinium</taxon>
    </lineage>
</organism>
<proteinExistence type="predicted"/>
<evidence type="ECO:0000256" key="1">
    <source>
        <dbReference type="SAM" id="MobiDB-lite"/>
    </source>
</evidence>
<feature type="compositionally biased region" description="Polar residues" evidence="1">
    <location>
        <begin position="562"/>
        <end position="587"/>
    </location>
</feature>
<dbReference type="OrthoDB" id="441656at2759"/>
<gene>
    <name evidence="2" type="ORF">AK812_SmicGene26928</name>
</gene>
<evidence type="ECO:0000313" key="3">
    <source>
        <dbReference type="Proteomes" id="UP000186817"/>
    </source>
</evidence>
<dbReference type="Proteomes" id="UP000186817">
    <property type="component" value="Unassembled WGS sequence"/>
</dbReference>
<reference evidence="2 3" key="1">
    <citation type="submission" date="2016-02" db="EMBL/GenBank/DDBJ databases">
        <title>Genome analysis of coral dinoflagellate symbionts highlights evolutionary adaptations to a symbiotic lifestyle.</title>
        <authorList>
            <person name="Aranda M."/>
            <person name="Li Y."/>
            <person name="Liew Y.J."/>
            <person name="Baumgarten S."/>
            <person name="Simakov O."/>
            <person name="Wilson M."/>
            <person name="Piel J."/>
            <person name="Ashoor H."/>
            <person name="Bougouffa S."/>
            <person name="Bajic V.B."/>
            <person name="Ryu T."/>
            <person name="Ravasi T."/>
            <person name="Bayer T."/>
            <person name="Micklem G."/>
            <person name="Kim H."/>
            <person name="Bhak J."/>
            <person name="Lajeunesse T.C."/>
            <person name="Voolstra C.R."/>
        </authorList>
    </citation>
    <scope>NUCLEOTIDE SEQUENCE [LARGE SCALE GENOMIC DNA]</scope>
    <source>
        <strain evidence="2 3">CCMP2467</strain>
    </source>
</reference>
<name>A0A1Q9D8D0_SYMMI</name>